<comment type="similarity">
    <text evidence="2">Belongs to the LIMR family. LMBRD1 subfamily.</text>
</comment>
<dbReference type="Pfam" id="PF04791">
    <property type="entry name" value="LMBR1"/>
    <property type="match status" value="1"/>
</dbReference>
<comment type="subcellular location">
    <subcellularLocation>
        <location evidence="1">Lysosome membrane</location>
        <topology evidence="1">Multi-pass membrane protein</topology>
    </subcellularLocation>
</comment>
<evidence type="ECO:0000256" key="7">
    <source>
        <dbReference type="ARBA" id="ARBA00023136"/>
    </source>
</evidence>
<dbReference type="GO" id="GO:0031419">
    <property type="term" value="F:cobalamin binding"/>
    <property type="evidence" value="ECO:0007669"/>
    <property type="project" value="UniProtKB-KW"/>
</dbReference>
<evidence type="ECO:0000256" key="1">
    <source>
        <dbReference type="ARBA" id="ARBA00004155"/>
    </source>
</evidence>
<evidence type="ECO:0000256" key="3">
    <source>
        <dbReference type="ARBA" id="ARBA00022448"/>
    </source>
</evidence>
<feature type="transmembrane region" description="Helical" evidence="10">
    <location>
        <begin position="365"/>
        <end position="386"/>
    </location>
</feature>
<feature type="transmembrane region" description="Helical" evidence="10">
    <location>
        <begin position="407"/>
        <end position="429"/>
    </location>
</feature>
<feature type="transmembrane region" description="Helical" evidence="10">
    <location>
        <begin position="42"/>
        <end position="71"/>
    </location>
</feature>
<comment type="caution">
    <text evidence="11">The sequence shown here is derived from an EMBL/GenBank/DDBJ whole genome shotgun (WGS) entry which is preliminary data.</text>
</comment>
<keyword evidence="12" id="KW-1185">Reference proteome</keyword>
<feature type="transmembrane region" description="Helical" evidence="10">
    <location>
        <begin position="12"/>
        <end position="30"/>
    </location>
</feature>
<evidence type="ECO:0000256" key="8">
    <source>
        <dbReference type="ARBA" id="ARBA00023228"/>
    </source>
</evidence>
<feature type="transmembrane region" description="Helical" evidence="10">
    <location>
        <begin position="491"/>
        <end position="518"/>
    </location>
</feature>
<evidence type="ECO:0000256" key="5">
    <source>
        <dbReference type="ARBA" id="ARBA00022692"/>
    </source>
</evidence>
<dbReference type="EMBL" id="NCKU01000090">
    <property type="protein sequence ID" value="RWS17352.1"/>
    <property type="molecule type" value="Genomic_DNA"/>
</dbReference>
<dbReference type="Proteomes" id="UP000285301">
    <property type="component" value="Unassembled WGS sequence"/>
</dbReference>
<feature type="non-terminal residue" evidence="11">
    <location>
        <position position="541"/>
    </location>
</feature>
<gene>
    <name evidence="11" type="ORF">B4U79_11634</name>
</gene>
<feature type="transmembrane region" description="Helical" evidence="10">
    <location>
        <begin position="193"/>
        <end position="217"/>
    </location>
</feature>
<evidence type="ECO:0000256" key="2">
    <source>
        <dbReference type="ARBA" id="ARBA00009901"/>
    </source>
</evidence>
<evidence type="ECO:0000313" key="12">
    <source>
        <dbReference type="Proteomes" id="UP000285301"/>
    </source>
</evidence>
<feature type="transmembrane region" description="Helical" evidence="10">
    <location>
        <begin position="100"/>
        <end position="121"/>
    </location>
</feature>
<dbReference type="OrthoDB" id="73273at2759"/>
<protein>
    <submittedName>
        <fullName evidence="11">Putative lysosomal cobalamin transporter-like protein</fullName>
    </submittedName>
</protein>
<dbReference type="GO" id="GO:0072665">
    <property type="term" value="P:protein localization to vacuole"/>
    <property type="evidence" value="ECO:0007669"/>
    <property type="project" value="TreeGrafter"/>
</dbReference>
<dbReference type="InterPro" id="IPR050854">
    <property type="entry name" value="LMBD1_LysCbl_Transport"/>
</dbReference>
<dbReference type="GO" id="GO:0005765">
    <property type="term" value="C:lysosomal membrane"/>
    <property type="evidence" value="ECO:0007669"/>
    <property type="project" value="UniProtKB-SubCell"/>
</dbReference>
<dbReference type="InterPro" id="IPR006876">
    <property type="entry name" value="LMBR1-like_membr_prot"/>
</dbReference>
<keyword evidence="8" id="KW-0458">Lysosome</keyword>
<accession>A0A443RQ34</accession>
<evidence type="ECO:0000256" key="10">
    <source>
        <dbReference type="SAM" id="Phobius"/>
    </source>
</evidence>
<keyword evidence="9" id="KW-0170">Cobalt</keyword>
<dbReference type="STRING" id="1965070.A0A443RQ34"/>
<dbReference type="PANTHER" id="PTHR16130">
    <property type="entry name" value="LYSOSOMAL COBALAMIN TRANSPORTER-RELATED"/>
    <property type="match status" value="1"/>
</dbReference>
<dbReference type="AlphaFoldDB" id="A0A443RQ34"/>
<feature type="transmembrane region" description="Helical" evidence="10">
    <location>
        <begin position="141"/>
        <end position="161"/>
    </location>
</feature>
<sequence length="541" mass="62584">MALPDNATLEIVLVFIAVLALTALFSFLYLRRYKNPYDCDASSFVTSVIGLAIVLITSALTPIDIFIISYMKYPNGTWKEWAANFTQRTTIENDVMYSYYALYGVIFAFIFIILPFMYFFYEEKAEDGFEYSNRCCNALKFSFAFLFVATVLLLLGAFVPLKKYPNSTTTEWEKLSVFIETFERKRGEDALSMVLNILCVIGMIHLVFYTGFGLFSYPIGLIRGTKSAKQEFEEIQDKHLANQTRINMLRDKERISGRLSAREKRQLCKLEEDERQIIREEQLVDQHRKSLRYKCRVIIRPAEITFGIATAILSLLIWISLLLTNIDKAMHSDQMKMGYYLPKSTLPNPIDIVLTYIQRVFPLDYVFVLIITWFLVLATFSGMRNLGVRFCLVKMYKLRVKRTRPQGLLMACALLMLIILAFNVFFYSLTPQYATYGSEHYNTVKTEASDGIDHKNVTINNVAKSCPNEDKPEDCIQTRNSVLITRFFYKAWIFGALFYWSTWAFLGFSALSLIYLIIRKSRSVTHGMLDDDDDLEESDEL</sequence>
<evidence type="ECO:0000256" key="6">
    <source>
        <dbReference type="ARBA" id="ARBA00022989"/>
    </source>
</evidence>
<keyword evidence="6 10" id="KW-1133">Transmembrane helix</keyword>
<organism evidence="11 12">
    <name type="scientific">Dinothrombium tinctorium</name>
    <dbReference type="NCBI Taxonomy" id="1965070"/>
    <lineage>
        <taxon>Eukaryota</taxon>
        <taxon>Metazoa</taxon>
        <taxon>Ecdysozoa</taxon>
        <taxon>Arthropoda</taxon>
        <taxon>Chelicerata</taxon>
        <taxon>Arachnida</taxon>
        <taxon>Acari</taxon>
        <taxon>Acariformes</taxon>
        <taxon>Trombidiformes</taxon>
        <taxon>Prostigmata</taxon>
        <taxon>Anystina</taxon>
        <taxon>Parasitengona</taxon>
        <taxon>Trombidioidea</taxon>
        <taxon>Trombidiidae</taxon>
        <taxon>Dinothrombium</taxon>
    </lineage>
</organism>
<dbReference type="PANTHER" id="PTHR16130:SF2">
    <property type="entry name" value="LYSOSOMAL COBALAMIN TRANSPORT ESCORT PROTEIN LMBD1"/>
    <property type="match status" value="1"/>
</dbReference>
<evidence type="ECO:0000313" key="11">
    <source>
        <dbReference type="EMBL" id="RWS17352.1"/>
    </source>
</evidence>
<keyword evidence="4" id="KW-0846">Cobalamin</keyword>
<reference evidence="11 12" key="1">
    <citation type="journal article" date="2018" name="Gigascience">
        <title>Genomes of trombidid mites reveal novel predicted allergens and laterally-transferred genes associated with secondary metabolism.</title>
        <authorList>
            <person name="Dong X."/>
            <person name="Chaisiri K."/>
            <person name="Xia D."/>
            <person name="Armstrong S.D."/>
            <person name="Fang Y."/>
            <person name="Donnelly M.J."/>
            <person name="Kadowaki T."/>
            <person name="McGarry J.W."/>
            <person name="Darby A.C."/>
            <person name="Makepeace B.L."/>
        </authorList>
    </citation>
    <scope>NUCLEOTIDE SEQUENCE [LARGE SCALE GENOMIC DNA]</scope>
    <source>
        <strain evidence="11">UoL-WK</strain>
    </source>
</reference>
<keyword evidence="5 10" id="KW-0812">Transmembrane</keyword>
<keyword evidence="7 10" id="KW-0472">Membrane</keyword>
<evidence type="ECO:0000256" key="4">
    <source>
        <dbReference type="ARBA" id="ARBA00022628"/>
    </source>
</evidence>
<feature type="transmembrane region" description="Helical" evidence="10">
    <location>
        <begin position="297"/>
        <end position="321"/>
    </location>
</feature>
<evidence type="ECO:0000256" key="9">
    <source>
        <dbReference type="ARBA" id="ARBA00023285"/>
    </source>
</evidence>
<keyword evidence="3" id="KW-0813">Transport</keyword>
<name>A0A443RQ34_9ACAR</name>
<proteinExistence type="inferred from homology"/>